<reference evidence="8 9" key="1">
    <citation type="submission" date="2014-03" db="EMBL/GenBank/DDBJ databases">
        <title>Bradyrhizobium valentinum sp. nov., isolated from effective nodules of Lupinus mariae-josephae, a lupine endemic of basic-lime soils in Eastern Spain.</title>
        <authorList>
            <person name="Duran D."/>
            <person name="Rey L."/>
            <person name="Navarro A."/>
            <person name="Busquets A."/>
            <person name="Imperial J."/>
            <person name="Ruiz-Argueso T."/>
        </authorList>
    </citation>
    <scope>NUCLEOTIDE SEQUENCE [LARGE SCALE GENOMIC DNA]</scope>
    <source>
        <strain evidence="8 9">LmjM3</strain>
    </source>
</reference>
<dbReference type="EMBL" id="LLXX01000119">
    <property type="protein sequence ID" value="KRR05098.1"/>
    <property type="molecule type" value="Genomic_DNA"/>
</dbReference>
<evidence type="ECO:0000313" key="9">
    <source>
        <dbReference type="Proteomes" id="UP000051913"/>
    </source>
</evidence>
<evidence type="ECO:0000313" key="8">
    <source>
        <dbReference type="EMBL" id="KRR05098.1"/>
    </source>
</evidence>
<dbReference type="PROSITE" id="PS51007">
    <property type="entry name" value="CYTC"/>
    <property type="match status" value="1"/>
</dbReference>
<gene>
    <name evidence="8" type="ORF">CP49_00495</name>
</gene>
<dbReference type="Proteomes" id="UP000051913">
    <property type="component" value="Unassembled WGS sequence"/>
</dbReference>
<proteinExistence type="predicted"/>
<dbReference type="GO" id="GO:0020037">
    <property type="term" value="F:heme binding"/>
    <property type="evidence" value="ECO:0007669"/>
    <property type="project" value="InterPro"/>
</dbReference>
<dbReference type="OrthoDB" id="9808603at2"/>
<dbReference type="InterPro" id="IPR036909">
    <property type="entry name" value="Cyt_c-like_dom_sf"/>
</dbReference>
<evidence type="ECO:0000256" key="6">
    <source>
        <dbReference type="SAM" id="SignalP"/>
    </source>
</evidence>
<keyword evidence="6" id="KW-0732">Signal</keyword>
<keyword evidence="3 4" id="KW-0408">Iron</keyword>
<keyword evidence="2 4" id="KW-0479">Metal-binding</keyword>
<dbReference type="GO" id="GO:0009055">
    <property type="term" value="F:electron transfer activity"/>
    <property type="evidence" value="ECO:0007669"/>
    <property type="project" value="InterPro"/>
</dbReference>
<evidence type="ECO:0000256" key="1">
    <source>
        <dbReference type="ARBA" id="ARBA00022617"/>
    </source>
</evidence>
<dbReference type="SUPFAM" id="SSF46626">
    <property type="entry name" value="Cytochrome c"/>
    <property type="match status" value="1"/>
</dbReference>
<evidence type="ECO:0000259" key="7">
    <source>
        <dbReference type="PROSITE" id="PS51007"/>
    </source>
</evidence>
<feature type="compositionally biased region" description="Low complexity" evidence="5">
    <location>
        <begin position="32"/>
        <end position="44"/>
    </location>
</feature>
<feature type="signal peptide" evidence="6">
    <location>
        <begin position="1"/>
        <end position="22"/>
    </location>
</feature>
<protein>
    <recommendedName>
        <fullName evidence="7">Cytochrome c domain-containing protein</fullName>
    </recommendedName>
</protein>
<sequence>MNALRVAIAVVTVAAWYQPLLAASDPPPGAASCSGCHSTGTTTSSISRLYGRDAGDIAKAMAGFRDGSLPATVMNRIAKGFTDEESRAIAAWLAAQK</sequence>
<keyword evidence="9" id="KW-1185">Reference proteome</keyword>
<evidence type="ECO:0000256" key="5">
    <source>
        <dbReference type="SAM" id="MobiDB-lite"/>
    </source>
</evidence>
<evidence type="ECO:0000256" key="3">
    <source>
        <dbReference type="ARBA" id="ARBA00023004"/>
    </source>
</evidence>
<evidence type="ECO:0000256" key="2">
    <source>
        <dbReference type="ARBA" id="ARBA00022723"/>
    </source>
</evidence>
<name>A0A0R3LB31_9BRAD</name>
<dbReference type="RefSeq" id="WP_057851655.1">
    <property type="nucleotide sequence ID" value="NZ_LLXX01000119.1"/>
</dbReference>
<feature type="region of interest" description="Disordered" evidence="5">
    <location>
        <begin position="25"/>
        <end position="44"/>
    </location>
</feature>
<dbReference type="AlphaFoldDB" id="A0A0R3LB31"/>
<keyword evidence="1 4" id="KW-0349">Heme</keyword>
<comment type="caution">
    <text evidence="8">The sequence shown here is derived from an EMBL/GenBank/DDBJ whole genome shotgun (WGS) entry which is preliminary data.</text>
</comment>
<dbReference type="Gene3D" id="1.10.760.10">
    <property type="entry name" value="Cytochrome c-like domain"/>
    <property type="match status" value="1"/>
</dbReference>
<dbReference type="GO" id="GO:0046872">
    <property type="term" value="F:metal ion binding"/>
    <property type="evidence" value="ECO:0007669"/>
    <property type="project" value="UniProtKB-KW"/>
</dbReference>
<dbReference type="STRING" id="1518501.CQ10_11195"/>
<feature type="chain" id="PRO_5009797015" description="Cytochrome c domain-containing protein" evidence="6">
    <location>
        <begin position="23"/>
        <end position="97"/>
    </location>
</feature>
<organism evidence="8 9">
    <name type="scientific">Bradyrhizobium valentinum</name>
    <dbReference type="NCBI Taxonomy" id="1518501"/>
    <lineage>
        <taxon>Bacteria</taxon>
        <taxon>Pseudomonadati</taxon>
        <taxon>Pseudomonadota</taxon>
        <taxon>Alphaproteobacteria</taxon>
        <taxon>Hyphomicrobiales</taxon>
        <taxon>Nitrobacteraceae</taxon>
        <taxon>Bradyrhizobium</taxon>
    </lineage>
</organism>
<feature type="domain" description="Cytochrome c" evidence="7">
    <location>
        <begin position="11"/>
        <end position="97"/>
    </location>
</feature>
<dbReference type="InterPro" id="IPR009056">
    <property type="entry name" value="Cyt_c-like_dom"/>
</dbReference>
<evidence type="ECO:0000256" key="4">
    <source>
        <dbReference type="PROSITE-ProRule" id="PRU00433"/>
    </source>
</evidence>
<accession>A0A0R3LB31</accession>